<dbReference type="Pfam" id="PF19302">
    <property type="entry name" value="DUF5915"/>
    <property type="match status" value="1"/>
</dbReference>
<evidence type="ECO:0000259" key="8">
    <source>
        <dbReference type="Pfam" id="PF00133"/>
    </source>
</evidence>
<dbReference type="NCBIfam" id="TIGR00392">
    <property type="entry name" value="ileS"/>
    <property type="match status" value="1"/>
</dbReference>
<dbReference type="EC" id="6.1.1.5" evidence="1"/>
<dbReference type="Pfam" id="PF00133">
    <property type="entry name" value="tRNA-synt_1"/>
    <property type="match status" value="1"/>
</dbReference>
<evidence type="ECO:0000259" key="9">
    <source>
        <dbReference type="Pfam" id="PF08264"/>
    </source>
</evidence>
<dbReference type="SUPFAM" id="SSF47323">
    <property type="entry name" value="Anticodon-binding domain of a subclass of class I aminoacyl-tRNA synthetases"/>
    <property type="match status" value="1"/>
</dbReference>
<dbReference type="PRINTS" id="PR00984">
    <property type="entry name" value="TRNASYNTHILE"/>
</dbReference>
<evidence type="ECO:0000256" key="5">
    <source>
        <dbReference type="ARBA" id="ARBA00022917"/>
    </source>
</evidence>
<dbReference type="EMBL" id="MK072390">
    <property type="protein sequence ID" value="AYV83545.1"/>
    <property type="molecule type" value="Genomic_DNA"/>
</dbReference>
<dbReference type="InterPro" id="IPR002301">
    <property type="entry name" value="Ile-tRNA-ligase"/>
</dbReference>
<name>A0A3G5A8G0_9VIRU</name>
<keyword evidence="5" id="KW-0648">Protein biosynthesis</keyword>
<evidence type="ECO:0000256" key="3">
    <source>
        <dbReference type="ARBA" id="ARBA00022741"/>
    </source>
</evidence>
<evidence type="ECO:0000256" key="2">
    <source>
        <dbReference type="ARBA" id="ARBA00022598"/>
    </source>
</evidence>
<protein>
    <recommendedName>
        <fullName evidence="1">isoleucine--tRNA ligase</fullName>
        <ecNumber evidence="1">6.1.1.5</ecNumber>
    </recommendedName>
</protein>
<reference evidence="10" key="1">
    <citation type="submission" date="2018-10" db="EMBL/GenBank/DDBJ databases">
        <title>Hidden diversity of soil giant viruses.</title>
        <authorList>
            <person name="Schulz F."/>
            <person name="Alteio L."/>
            <person name="Goudeau D."/>
            <person name="Ryan E.M."/>
            <person name="Malmstrom R.R."/>
            <person name="Blanchard J."/>
            <person name="Woyke T."/>
        </authorList>
    </citation>
    <scope>NUCLEOTIDE SEQUENCE</scope>
    <source>
        <strain evidence="10">HYV1</strain>
    </source>
</reference>
<dbReference type="GO" id="GO:0004822">
    <property type="term" value="F:isoleucine-tRNA ligase activity"/>
    <property type="evidence" value="ECO:0007669"/>
    <property type="project" value="UniProtKB-EC"/>
</dbReference>
<accession>A0A3G5A8G0</accession>
<dbReference type="InterPro" id="IPR014729">
    <property type="entry name" value="Rossmann-like_a/b/a_fold"/>
</dbReference>
<keyword evidence="2" id="KW-0436">Ligase</keyword>
<dbReference type="InterPro" id="IPR023586">
    <property type="entry name" value="Ile-tRNA-ligase_type2"/>
</dbReference>
<sequence length="1107" mass="127441">MLKQFDQDPDYILHEHKVLQKWKEENTYDTLIKQNINMTQFRFCDGPPFVSADTLHFGHILVSYLKDSILRYKYMKGFNVLNKIGYDCHGLPIEMAMNKKLGIRTTEDVLTLGIGNYNRGCKELINSYSGGWNCIFERIGRMVNLKDTYMTMNCEFMESTWNVFKGLWEKGLIYKGFEVMPYSIGCGTALSNFEADSLYKVIETESVFVLFPLKSDLRLNFVAWTTTPWTLVSHVALCVNPEASYVKLTDNKGVGYIVAEKCMKECKIRFSKCEKFCFGRDLIGIEYVAPFDYVGRGKYAVIGGDFVRVDKIKKGSRKKKEKTDELESDECIGTGIVHLAPQHGVDDLRACLEEKLIDLQGVEKITLVDKDGKFSSVVTEYAGIVVTDCDHKIIEDLQLRGLILRVYKYRHRYPHCWRTEAPLIYKAVPGFFVAVTKLREELLLNNSKVKWIPENIGAKKFHNWLDSCKDWAISRTRFFGTPVPVWMSADGTEMECIGSIPELVERAGLLTTPLDIHREFIDHLVLKSKTTGALLYNVKSTLDCWFESGSVPLAQYHYPFENTEKIDGQEYLTDFVAEGLDQTRGWFYTLMVLSTALFNKPAFKTVICSGLILDENGQKMAKKHGNFQDPKIILDKYGSDILRLYLLSSVAVKAEPLLFNESQILMMKQRIIPYINGVKFFIEHMMNYIKQHGGALKEDFVTHFKKSENLTDKWIVSRSNELLELVTEKFEAYAIDSVVKLCVDFIDDLTNWYIKFNRDRLKGLAGHDEWLMSLSTCLNVLHLYSSLTAPIMPFLSDYVYDHLKQLLPAGTIRTSIHLCQYPSNGVRDLSIEMKFLRLQHFSKCVRKLRSMSAKFTSVRIPIKNVTVIHHDMGFIEDIKSFEDFISDELNCLNFEYRNVNEFIRYTIVVNKRVMGNRYRELAGVLKEKLALVDARVLKSFVERNVDTVEVVVEGVKYELGRDEFDVIPEFNNDHFGPDSLSLSDNGLTVVIDTVYDLETHNLFQLRLLMCFVQNMRKDYMLRPWDKIQLYIISDNPSIVALVEAAKDKIMERLRTTIVILDSEKEILSDYIGMKKFEWNLDNNDNIVSISVAIAVDIKVPDNVVQCV</sequence>
<evidence type="ECO:0000256" key="7">
    <source>
        <dbReference type="ARBA" id="ARBA00048359"/>
    </source>
</evidence>
<dbReference type="Gene3D" id="3.40.50.620">
    <property type="entry name" value="HUPs"/>
    <property type="match status" value="2"/>
</dbReference>
<dbReference type="InterPro" id="IPR002300">
    <property type="entry name" value="aa-tRNA-synth_Ia"/>
</dbReference>
<dbReference type="PANTHER" id="PTHR42780">
    <property type="entry name" value="SOLEUCYL-TRNA SYNTHETASE"/>
    <property type="match status" value="1"/>
</dbReference>
<feature type="domain" description="Aminoacyl-tRNA synthetase class Ia" evidence="8">
    <location>
        <begin position="18"/>
        <end position="654"/>
    </location>
</feature>
<keyword evidence="6 10" id="KW-0030">Aminoacyl-tRNA synthetase</keyword>
<dbReference type="SUPFAM" id="SSF52374">
    <property type="entry name" value="Nucleotidylyl transferase"/>
    <property type="match status" value="1"/>
</dbReference>
<keyword evidence="4" id="KW-0067">ATP-binding</keyword>
<dbReference type="SUPFAM" id="SSF50677">
    <property type="entry name" value="ValRS/IleRS/LeuRS editing domain"/>
    <property type="match status" value="1"/>
</dbReference>
<gene>
    <name evidence="10" type="ORF">Hyperionvirus8_29</name>
</gene>
<keyword evidence="3" id="KW-0547">Nucleotide-binding</keyword>
<dbReference type="InterPro" id="IPR009080">
    <property type="entry name" value="tRNAsynth_Ia_anticodon-bd"/>
</dbReference>
<evidence type="ECO:0000313" key="10">
    <source>
        <dbReference type="EMBL" id="AYV83545.1"/>
    </source>
</evidence>
<dbReference type="InterPro" id="IPR009008">
    <property type="entry name" value="Val/Leu/Ile-tRNA-synth_edit"/>
</dbReference>
<dbReference type="InterPro" id="IPR013155">
    <property type="entry name" value="M/V/L/I-tRNA-synth_anticd-bd"/>
</dbReference>
<feature type="domain" description="Methionyl/Valyl/Leucyl/Isoleucyl-tRNA synthetase anticodon-binding" evidence="9">
    <location>
        <begin position="712"/>
        <end position="850"/>
    </location>
</feature>
<evidence type="ECO:0000256" key="4">
    <source>
        <dbReference type="ARBA" id="ARBA00022840"/>
    </source>
</evidence>
<dbReference type="PANTHER" id="PTHR42780:SF1">
    <property type="entry name" value="ISOLEUCINE--TRNA LIGASE, CYTOPLASMIC"/>
    <property type="match status" value="1"/>
</dbReference>
<dbReference type="GO" id="GO:0002161">
    <property type="term" value="F:aminoacyl-tRNA deacylase activity"/>
    <property type="evidence" value="ECO:0007669"/>
    <property type="project" value="InterPro"/>
</dbReference>
<comment type="catalytic activity">
    <reaction evidence="7">
        <text>tRNA(Ile) + L-isoleucine + ATP = L-isoleucyl-tRNA(Ile) + AMP + diphosphate</text>
        <dbReference type="Rhea" id="RHEA:11060"/>
        <dbReference type="Rhea" id="RHEA-COMP:9666"/>
        <dbReference type="Rhea" id="RHEA-COMP:9695"/>
        <dbReference type="ChEBI" id="CHEBI:30616"/>
        <dbReference type="ChEBI" id="CHEBI:33019"/>
        <dbReference type="ChEBI" id="CHEBI:58045"/>
        <dbReference type="ChEBI" id="CHEBI:78442"/>
        <dbReference type="ChEBI" id="CHEBI:78528"/>
        <dbReference type="ChEBI" id="CHEBI:456215"/>
        <dbReference type="EC" id="6.1.1.5"/>
    </reaction>
</comment>
<proteinExistence type="predicted"/>
<evidence type="ECO:0000256" key="6">
    <source>
        <dbReference type="ARBA" id="ARBA00023146"/>
    </source>
</evidence>
<dbReference type="Gene3D" id="1.10.730.10">
    <property type="entry name" value="Isoleucyl-tRNA Synthetase, Domain 1"/>
    <property type="match status" value="1"/>
</dbReference>
<dbReference type="GO" id="GO:0005524">
    <property type="term" value="F:ATP binding"/>
    <property type="evidence" value="ECO:0007669"/>
    <property type="project" value="UniProtKB-KW"/>
</dbReference>
<evidence type="ECO:0000256" key="1">
    <source>
        <dbReference type="ARBA" id="ARBA00013165"/>
    </source>
</evidence>
<dbReference type="Pfam" id="PF08264">
    <property type="entry name" value="Anticodon_1"/>
    <property type="match status" value="1"/>
</dbReference>
<organism evidence="10">
    <name type="scientific">Hyperionvirus sp</name>
    <dbReference type="NCBI Taxonomy" id="2487770"/>
    <lineage>
        <taxon>Viruses</taxon>
        <taxon>Varidnaviria</taxon>
        <taxon>Bamfordvirae</taxon>
        <taxon>Nucleocytoviricota</taxon>
        <taxon>Megaviricetes</taxon>
        <taxon>Imitervirales</taxon>
        <taxon>Mimiviridae</taxon>
        <taxon>Klosneuvirinae</taxon>
    </lineage>
</organism>